<evidence type="ECO:0000256" key="2">
    <source>
        <dbReference type="ARBA" id="ARBA00022692"/>
    </source>
</evidence>
<keyword evidence="2 6" id="KW-0812">Transmembrane</keyword>
<evidence type="ECO:0000256" key="1">
    <source>
        <dbReference type="ARBA" id="ARBA00004141"/>
    </source>
</evidence>
<evidence type="ECO:0000256" key="6">
    <source>
        <dbReference type="SAM" id="Phobius"/>
    </source>
</evidence>
<feature type="compositionally biased region" description="Basic and acidic residues" evidence="5">
    <location>
        <begin position="531"/>
        <end position="543"/>
    </location>
</feature>
<dbReference type="GeneID" id="106174009"/>
<dbReference type="InterPro" id="IPR036259">
    <property type="entry name" value="MFS_trans_sf"/>
</dbReference>
<dbReference type="InParanoid" id="A0A1S3JKD0"/>
<dbReference type="KEGG" id="lak:106174009"/>
<evidence type="ECO:0000256" key="5">
    <source>
        <dbReference type="SAM" id="MobiDB-lite"/>
    </source>
</evidence>
<organism evidence="8 9">
    <name type="scientific">Lingula anatina</name>
    <name type="common">Brachiopod</name>
    <name type="synonym">Lingula unguis</name>
    <dbReference type="NCBI Taxonomy" id="7574"/>
    <lineage>
        <taxon>Eukaryota</taxon>
        <taxon>Metazoa</taxon>
        <taxon>Spiralia</taxon>
        <taxon>Lophotrochozoa</taxon>
        <taxon>Brachiopoda</taxon>
        <taxon>Linguliformea</taxon>
        <taxon>Lingulata</taxon>
        <taxon>Lingulida</taxon>
        <taxon>Linguloidea</taxon>
        <taxon>Lingulidae</taxon>
        <taxon>Lingula</taxon>
    </lineage>
</organism>
<feature type="transmembrane region" description="Helical" evidence="6">
    <location>
        <begin position="433"/>
        <end position="456"/>
    </location>
</feature>
<gene>
    <name evidence="9" type="primary">LOC106174009</name>
</gene>
<feature type="domain" description="Major facilitator superfamily (MFS) profile" evidence="7">
    <location>
        <begin position="51"/>
        <end position="490"/>
    </location>
</feature>
<keyword evidence="3 6" id="KW-1133">Transmembrane helix</keyword>
<sequence length="543" mass="59941">MMQDVEPLLAALEYSDRFHRSVEEERRKGTYKEDISPAIAGPRVIPKRKVIVEPAVLLYFLAGSACGPLTTLYMYQRVAERYAPLFPNESFSNHSHRSHCGVPTNDSGVNLEQLIQQEAARWNMYLGIATMFPSVIATIIFGAHSDKAGRVPCILLPCIGGALALGINAIIIFLDLQLYYMLISNFVSGCFGGYTTLLLGSMAYVADTTTEDQRAFRIFVIDGMLMFGAALGEVGVGYWIHASPNFLWQTVAITVMFFVAGLYAFFFIPETVIKDPSARLLDKRNFTDVFTVYLPKKSDPQRAWRLRVLFVTLLFVATAQSVQVNTIEILYQISEPLCWTSVLVGIYLACVTLFMAIGGVGGLFSMQRCGVPDAGIAMMGIMSAVAAKILEGFATKTYMMFLVTVVGMLALLIVPMIRAMMSKAVDPKEQGTLFASVSSIETLCSLLANVIFNSIYSATVAIYKGIVFFSIAGVFMVAFLILVIYNIGARMPSYAELKEIQEDEETFISAKYFKEPVYGSTKPGGDSGRGTIRDTWRETEAEF</sequence>
<dbReference type="AlphaFoldDB" id="A0A1S3JKD0"/>
<feature type="transmembrane region" description="Helical" evidence="6">
    <location>
        <begin position="186"/>
        <end position="206"/>
    </location>
</feature>
<accession>A0A1S3JKD0</accession>
<dbReference type="PROSITE" id="PS50850">
    <property type="entry name" value="MFS"/>
    <property type="match status" value="1"/>
</dbReference>
<dbReference type="Proteomes" id="UP000085678">
    <property type="component" value="Unplaced"/>
</dbReference>
<evidence type="ECO:0000259" key="7">
    <source>
        <dbReference type="PROSITE" id="PS50850"/>
    </source>
</evidence>
<name>A0A1S3JKD0_LINAN</name>
<feature type="transmembrane region" description="Helical" evidence="6">
    <location>
        <begin position="400"/>
        <end position="421"/>
    </location>
</feature>
<feature type="transmembrane region" description="Helical" evidence="6">
    <location>
        <begin position="342"/>
        <end position="364"/>
    </location>
</feature>
<dbReference type="GO" id="GO:0022857">
    <property type="term" value="F:transmembrane transporter activity"/>
    <property type="evidence" value="ECO:0007669"/>
    <property type="project" value="InterPro"/>
</dbReference>
<dbReference type="RefSeq" id="XP_013410832.1">
    <property type="nucleotide sequence ID" value="XM_013555378.1"/>
</dbReference>
<protein>
    <submittedName>
        <fullName evidence="9">Proton-coupled folate transporter-like</fullName>
    </submittedName>
</protein>
<dbReference type="InterPro" id="IPR011701">
    <property type="entry name" value="MFS"/>
</dbReference>
<reference evidence="9" key="1">
    <citation type="submission" date="2025-08" db="UniProtKB">
        <authorList>
            <consortium name="RefSeq"/>
        </authorList>
    </citation>
    <scope>IDENTIFICATION</scope>
    <source>
        <tissue evidence="9">Gonads</tissue>
    </source>
</reference>
<feature type="transmembrane region" description="Helical" evidence="6">
    <location>
        <begin position="122"/>
        <end position="142"/>
    </location>
</feature>
<evidence type="ECO:0000256" key="3">
    <source>
        <dbReference type="ARBA" id="ARBA00022989"/>
    </source>
</evidence>
<proteinExistence type="predicted"/>
<evidence type="ECO:0000313" key="8">
    <source>
        <dbReference type="Proteomes" id="UP000085678"/>
    </source>
</evidence>
<feature type="region of interest" description="Disordered" evidence="5">
    <location>
        <begin position="519"/>
        <end position="543"/>
    </location>
</feature>
<evidence type="ECO:0000313" key="9">
    <source>
        <dbReference type="RefSeq" id="XP_013410832.1"/>
    </source>
</evidence>
<feature type="transmembrane region" description="Helical" evidence="6">
    <location>
        <begin position="218"/>
        <end position="240"/>
    </location>
</feature>
<dbReference type="OrthoDB" id="3026777at2759"/>
<feature type="transmembrane region" description="Helical" evidence="6">
    <location>
        <begin position="154"/>
        <end position="174"/>
    </location>
</feature>
<dbReference type="FunCoup" id="A0A1S3JKD0">
    <property type="interactions" value="124"/>
</dbReference>
<dbReference type="Pfam" id="PF07690">
    <property type="entry name" value="MFS_1"/>
    <property type="match status" value="1"/>
</dbReference>
<dbReference type="InterPro" id="IPR020846">
    <property type="entry name" value="MFS_dom"/>
</dbReference>
<feature type="transmembrane region" description="Helical" evidence="6">
    <location>
        <begin position="304"/>
        <end position="322"/>
    </location>
</feature>
<dbReference type="Gene3D" id="1.20.1250.20">
    <property type="entry name" value="MFS general substrate transporter like domains"/>
    <property type="match status" value="1"/>
</dbReference>
<dbReference type="PANTHER" id="PTHR23507:SF1">
    <property type="entry name" value="FI18259P1-RELATED"/>
    <property type="match status" value="1"/>
</dbReference>
<comment type="subcellular location">
    <subcellularLocation>
        <location evidence="1">Membrane</location>
        <topology evidence="1">Multi-pass membrane protein</topology>
    </subcellularLocation>
</comment>
<dbReference type="PANTHER" id="PTHR23507">
    <property type="entry name" value="ZGC:174356"/>
    <property type="match status" value="1"/>
</dbReference>
<feature type="transmembrane region" description="Helical" evidence="6">
    <location>
        <begin position="462"/>
        <end position="485"/>
    </location>
</feature>
<feature type="transmembrane region" description="Helical" evidence="6">
    <location>
        <begin position="246"/>
        <end position="268"/>
    </location>
</feature>
<keyword evidence="8" id="KW-1185">Reference proteome</keyword>
<feature type="transmembrane region" description="Helical" evidence="6">
    <location>
        <begin position="56"/>
        <end position="75"/>
    </location>
</feature>
<keyword evidence="4 6" id="KW-0472">Membrane</keyword>
<dbReference type="GO" id="GO:0016020">
    <property type="term" value="C:membrane"/>
    <property type="evidence" value="ECO:0007669"/>
    <property type="project" value="UniProtKB-SubCell"/>
</dbReference>
<dbReference type="SUPFAM" id="SSF103473">
    <property type="entry name" value="MFS general substrate transporter"/>
    <property type="match status" value="1"/>
</dbReference>
<evidence type="ECO:0000256" key="4">
    <source>
        <dbReference type="ARBA" id="ARBA00023136"/>
    </source>
</evidence>
<dbReference type="OMA" id="ISIYMAD"/>